<dbReference type="EMBL" id="LLZZ01000028">
    <property type="protein sequence ID" value="KTB11779.1"/>
    <property type="molecule type" value="Genomic_DNA"/>
</dbReference>
<evidence type="ECO:0000256" key="6">
    <source>
        <dbReference type="ARBA" id="ARBA00022753"/>
    </source>
</evidence>
<reference evidence="11 12" key="1">
    <citation type="submission" date="2015-10" db="EMBL/GenBank/DDBJ databases">
        <title>Draft genomes sequences of Candida glabrata isolates 1A, 1B, 2A, 2B, 3A and 3B.</title>
        <authorList>
            <person name="Haavelsrud O.E."/>
            <person name="Gaustad P."/>
        </authorList>
    </citation>
    <scope>NUCLEOTIDE SEQUENCE [LARGE SCALE GENOMIC DNA]</scope>
    <source>
        <strain evidence="11">910700640</strain>
    </source>
</reference>
<evidence type="ECO:0000256" key="3">
    <source>
        <dbReference type="ARBA" id="ARBA00005266"/>
    </source>
</evidence>
<comment type="function">
    <text evidence="1">Component of the biogenesis of lysosome-related organelles complex-1 (BLOC-1) involved in endosomal cargo sorting.</text>
</comment>
<evidence type="ECO:0000256" key="4">
    <source>
        <dbReference type="ARBA" id="ARBA00015596"/>
    </source>
</evidence>
<gene>
    <name evidence="10" type="ORF">AO440_003846</name>
    <name evidence="11" type="ORF">AO440_005764</name>
</gene>
<evidence type="ECO:0000256" key="5">
    <source>
        <dbReference type="ARBA" id="ARBA00022448"/>
    </source>
</evidence>
<evidence type="ECO:0000256" key="9">
    <source>
        <dbReference type="SAM" id="Coils"/>
    </source>
</evidence>
<evidence type="ECO:0000256" key="2">
    <source>
        <dbReference type="ARBA" id="ARBA00004177"/>
    </source>
</evidence>
<keyword evidence="7 9" id="KW-0175">Coiled coil</keyword>
<comment type="subcellular location">
    <subcellularLocation>
        <location evidence="2">Endosome</location>
    </subcellularLocation>
</comment>
<dbReference type="AlphaFoldDB" id="A0A0W0DD67"/>
<evidence type="ECO:0000313" key="11">
    <source>
        <dbReference type="EMBL" id="KTB13314.1"/>
    </source>
</evidence>
<comment type="caution">
    <text evidence="11">The sequence shown here is derived from an EMBL/GenBank/DDBJ whole genome shotgun (WGS) entry which is preliminary data.</text>
</comment>
<dbReference type="VEuPathDB" id="FungiDB:GWK60_L05533"/>
<feature type="coiled-coil region" evidence="9">
    <location>
        <begin position="54"/>
        <end position="102"/>
    </location>
</feature>
<dbReference type="EMBL" id="LLZZ01000012">
    <property type="protein sequence ID" value="KTB13314.1"/>
    <property type="molecule type" value="Genomic_DNA"/>
</dbReference>
<dbReference type="Pfam" id="PF17324">
    <property type="entry name" value="BLI1"/>
    <property type="match status" value="1"/>
</dbReference>
<evidence type="ECO:0000256" key="8">
    <source>
        <dbReference type="ARBA" id="ARBA00032430"/>
    </source>
</evidence>
<dbReference type="Proteomes" id="UP000054886">
    <property type="component" value="Unassembled WGS sequence"/>
</dbReference>
<protein>
    <recommendedName>
        <fullName evidence="4">Biogenesis of lysosome-related organelles complex 1 subunit BLI1</fullName>
    </recommendedName>
    <alternativeName>
        <fullName evidence="8">BLOC-1 interactor 1</fullName>
    </alternativeName>
</protein>
<keyword evidence="6" id="KW-0967">Endosome</keyword>
<evidence type="ECO:0000256" key="1">
    <source>
        <dbReference type="ARBA" id="ARBA00002069"/>
    </source>
</evidence>
<name>A0A0W0DD67_CANGB</name>
<evidence type="ECO:0000256" key="7">
    <source>
        <dbReference type="ARBA" id="ARBA00023054"/>
    </source>
</evidence>
<proteinExistence type="inferred from homology"/>
<dbReference type="VEuPathDB" id="FungiDB:B1J91_L01683g"/>
<evidence type="ECO:0000313" key="12">
    <source>
        <dbReference type="Proteomes" id="UP000054886"/>
    </source>
</evidence>
<dbReference type="VEuPathDB" id="FungiDB:GVI51_L01441"/>
<dbReference type="GO" id="GO:0005768">
    <property type="term" value="C:endosome"/>
    <property type="evidence" value="ECO:0007669"/>
    <property type="project" value="UniProtKB-SubCell"/>
</dbReference>
<keyword evidence="5" id="KW-0813">Transport</keyword>
<dbReference type="InterPro" id="IPR020491">
    <property type="entry name" value="BLI1"/>
</dbReference>
<evidence type="ECO:0000313" key="10">
    <source>
        <dbReference type="EMBL" id="KTB11779.1"/>
    </source>
</evidence>
<comment type="similarity">
    <text evidence="3">Belongs to the BLI1 family.</text>
</comment>
<organism evidence="11 12">
    <name type="scientific">Candida glabrata</name>
    <name type="common">Yeast</name>
    <name type="synonym">Torulopsis glabrata</name>
    <dbReference type="NCBI Taxonomy" id="5478"/>
    <lineage>
        <taxon>Eukaryota</taxon>
        <taxon>Fungi</taxon>
        <taxon>Dikarya</taxon>
        <taxon>Ascomycota</taxon>
        <taxon>Saccharomycotina</taxon>
        <taxon>Saccharomycetes</taxon>
        <taxon>Saccharomycetales</taxon>
        <taxon>Saccharomycetaceae</taxon>
        <taxon>Nakaseomyces</taxon>
    </lineage>
</organism>
<sequence length="103" mass="12247">MIKQDVQKCVDALQDFVDKEIGESVNLFSCKSRANNELLLNIDEKFQLKDKDELHQLGEQKIENQNKLQEIRNKVEYYEKLLMELEEAQKELEVRYKLVSKSK</sequence>
<dbReference type="VEuPathDB" id="FungiDB:CAGL0L01683g"/>
<accession>A0A0W0DD67</accession>